<evidence type="ECO:0000256" key="4">
    <source>
        <dbReference type="ARBA" id="ARBA00022519"/>
    </source>
</evidence>
<evidence type="ECO:0000256" key="7">
    <source>
        <dbReference type="ARBA" id="ARBA00023136"/>
    </source>
</evidence>
<dbReference type="Pfam" id="PF12832">
    <property type="entry name" value="MFS_1_like"/>
    <property type="match status" value="1"/>
</dbReference>
<keyword evidence="4" id="KW-0997">Cell inner membrane</keyword>
<organism evidence="10 11">
    <name type="scientific">Paenibacillus terricola</name>
    <dbReference type="NCBI Taxonomy" id="2763503"/>
    <lineage>
        <taxon>Bacteria</taxon>
        <taxon>Bacillati</taxon>
        <taxon>Bacillota</taxon>
        <taxon>Bacilli</taxon>
        <taxon>Bacillales</taxon>
        <taxon>Paenibacillaceae</taxon>
        <taxon>Paenibacillus</taxon>
    </lineage>
</organism>
<dbReference type="InterPro" id="IPR020846">
    <property type="entry name" value="MFS_dom"/>
</dbReference>
<keyword evidence="11" id="KW-1185">Reference proteome</keyword>
<proteinExistence type="predicted"/>
<dbReference type="SUPFAM" id="SSF103473">
    <property type="entry name" value="MFS general substrate transporter"/>
    <property type="match status" value="2"/>
</dbReference>
<feature type="transmembrane region" description="Helical" evidence="8">
    <location>
        <begin position="24"/>
        <end position="45"/>
    </location>
</feature>
<feature type="transmembrane region" description="Helical" evidence="8">
    <location>
        <begin position="280"/>
        <end position="298"/>
    </location>
</feature>
<comment type="caution">
    <text evidence="10">The sequence shown here is derived from an EMBL/GenBank/DDBJ whole genome shotgun (WGS) entry which is preliminary data.</text>
</comment>
<feature type="domain" description="Major facilitator superfamily (MFS) profile" evidence="9">
    <location>
        <begin position="208"/>
        <end position="399"/>
    </location>
</feature>
<dbReference type="EMBL" id="JACXZA010000003">
    <property type="protein sequence ID" value="MBD3919556.1"/>
    <property type="molecule type" value="Genomic_DNA"/>
</dbReference>
<feature type="transmembrane region" description="Helical" evidence="8">
    <location>
        <begin position="146"/>
        <end position="166"/>
    </location>
</feature>
<dbReference type="PANTHER" id="PTHR23522">
    <property type="entry name" value="BLL5896 PROTEIN"/>
    <property type="match status" value="1"/>
</dbReference>
<feature type="transmembrane region" description="Helical" evidence="8">
    <location>
        <begin position="217"/>
        <end position="234"/>
    </location>
</feature>
<evidence type="ECO:0000313" key="11">
    <source>
        <dbReference type="Proteomes" id="UP000609346"/>
    </source>
</evidence>
<dbReference type="Proteomes" id="UP000609346">
    <property type="component" value="Unassembled WGS sequence"/>
</dbReference>
<dbReference type="PROSITE" id="PS50850">
    <property type="entry name" value="MFS"/>
    <property type="match status" value="1"/>
</dbReference>
<evidence type="ECO:0000256" key="2">
    <source>
        <dbReference type="ARBA" id="ARBA00022448"/>
    </source>
</evidence>
<feature type="transmembrane region" description="Helical" evidence="8">
    <location>
        <begin position="57"/>
        <end position="75"/>
    </location>
</feature>
<dbReference type="InterPro" id="IPR024989">
    <property type="entry name" value="MFS_assoc_dom"/>
</dbReference>
<evidence type="ECO:0000259" key="9">
    <source>
        <dbReference type="PROSITE" id="PS50850"/>
    </source>
</evidence>
<evidence type="ECO:0000256" key="6">
    <source>
        <dbReference type="ARBA" id="ARBA00022989"/>
    </source>
</evidence>
<comment type="subcellular location">
    <subcellularLocation>
        <location evidence="1">Cell inner membrane</location>
        <topology evidence="1">Multi-pass membrane protein</topology>
    </subcellularLocation>
</comment>
<dbReference type="PIRSF" id="PIRSF004925">
    <property type="entry name" value="HcaT"/>
    <property type="match status" value="1"/>
</dbReference>
<protein>
    <submittedName>
        <fullName evidence="10">MFS transporter</fullName>
    </submittedName>
</protein>
<keyword evidence="6 8" id="KW-1133">Transmembrane helix</keyword>
<evidence type="ECO:0000313" key="10">
    <source>
        <dbReference type="EMBL" id="MBD3919556.1"/>
    </source>
</evidence>
<accession>A0ABR8MUB1</accession>
<feature type="transmembrane region" description="Helical" evidence="8">
    <location>
        <begin position="178"/>
        <end position="196"/>
    </location>
</feature>
<keyword evidence="7 8" id="KW-0472">Membrane</keyword>
<dbReference type="RefSeq" id="WP_191203872.1">
    <property type="nucleotide sequence ID" value="NZ_JACXZA010000003.1"/>
</dbReference>
<feature type="transmembrane region" description="Helical" evidence="8">
    <location>
        <begin position="254"/>
        <end position="273"/>
    </location>
</feature>
<dbReference type="InterPro" id="IPR036259">
    <property type="entry name" value="MFS_trans_sf"/>
</dbReference>
<gene>
    <name evidence="10" type="ORF">H8B09_12400</name>
</gene>
<feature type="transmembrane region" description="Helical" evidence="8">
    <location>
        <begin position="304"/>
        <end position="328"/>
    </location>
</feature>
<dbReference type="PANTHER" id="PTHR23522:SF10">
    <property type="entry name" value="3-PHENYLPROPIONIC ACID TRANSPORTER-RELATED"/>
    <property type="match status" value="1"/>
</dbReference>
<sequence>MSVTSSSPQRAAIRPSSAAKETTALRSFTFAAYATQALVVSYFPLYFLDHGFSSQQIGIIYSTGPFISIFANLLMGMASDRYRTIKKLLHILLFGQLVMVSLLFPIDTFALTCLVMICFYFFQTPINPLSDSLFLLSSTYTGTPYALIRIFGSLGFAVSAYLFGLILKHTGSEYTLPLALATIGITLILTFLLRDYQGSMRKMEFSGFFKLLRKPNVVAFFSILLVISTAHRMYEGFLAVTLRQMGASDSLVGLAWMLSACSEIPIFFLLGKYGHKFKELPLLFLASLLYGVRLLLVAEMSEPWMVVITQLMHSITFGIFFSTALRYITQMIPDDYRSSGQAVFAIVWNGISGVISGLFGGIVYGMFGREAFFLLAAGLAGLAAIGFIAKHYVENRHSV</sequence>
<reference evidence="10 11" key="1">
    <citation type="submission" date="2020-09" db="EMBL/GenBank/DDBJ databases">
        <title>Paenibacillus sp. strain PR3 16S rRNA gene Genome sequencing and assembly.</title>
        <authorList>
            <person name="Kim J."/>
        </authorList>
    </citation>
    <scope>NUCLEOTIDE SEQUENCE [LARGE SCALE GENOMIC DNA]</scope>
    <source>
        <strain evidence="10 11">PR3</strain>
    </source>
</reference>
<dbReference type="Gene3D" id="1.20.1250.20">
    <property type="entry name" value="MFS general substrate transporter like domains"/>
    <property type="match status" value="2"/>
</dbReference>
<keyword evidence="5 8" id="KW-0812">Transmembrane</keyword>
<evidence type="ECO:0000256" key="1">
    <source>
        <dbReference type="ARBA" id="ARBA00004429"/>
    </source>
</evidence>
<evidence type="ECO:0000256" key="8">
    <source>
        <dbReference type="SAM" id="Phobius"/>
    </source>
</evidence>
<feature type="transmembrane region" description="Helical" evidence="8">
    <location>
        <begin position="371"/>
        <end position="389"/>
    </location>
</feature>
<feature type="transmembrane region" description="Helical" evidence="8">
    <location>
        <begin position="340"/>
        <end position="365"/>
    </location>
</feature>
<evidence type="ECO:0000256" key="5">
    <source>
        <dbReference type="ARBA" id="ARBA00022692"/>
    </source>
</evidence>
<dbReference type="InterPro" id="IPR026032">
    <property type="entry name" value="HcaT-like"/>
</dbReference>
<name>A0ABR8MUB1_9BACL</name>
<evidence type="ECO:0000256" key="3">
    <source>
        <dbReference type="ARBA" id="ARBA00022475"/>
    </source>
</evidence>
<feature type="transmembrane region" description="Helical" evidence="8">
    <location>
        <begin position="109"/>
        <end position="126"/>
    </location>
</feature>
<keyword evidence="2" id="KW-0813">Transport</keyword>
<keyword evidence="3" id="KW-1003">Cell membrane</keyword>